<reference evidence="4" key="1">
    <citation type="submission" date="2017-06" db="EMBL/GenBank/DDBJ databases">
        <title>FDA dAtabase for Regulatory Grade micrObial Sequences (FDA-ARGOS): Supporting development and validation of Infectious Disease Dx tests.</title>
        <authorList>
            <person name="Goldberg B."/>
            <person name="Campos J."/>
            <person name="Tallon L."/>
            <person name="Sadzewicz L."/>
            <person name="Sengamalay N."/>
            <person name="Ott S."/>
            <person name="Godinez A."/>
            <person name="Nagaraj S."/>
            <person name="Vavikolanu K."/>
            <person name="Nadendla S."/>
            <person name="George J."/>
            <person name="Geyer C."/>
            <person name="Sichtig H."/>
        </authorList>
    </citation>
    <scope>NUCLEOTIDE SEQUENCE [LARGE SCALE GENOMIC DNA]</scope>
    <source>
        <strain evidence="4">FDAARGOS_285</strain>
    </source>
</reference>
<name>A0AAI8DHS7_MAMSC</name>
<dbReference type="Proteomes" id="UP000197058">
    <property type="component" value="Chromosome"/>
</dbReference>
<dbReference type="KEGG" id="sscu:CEP64_08710"/>
<feature type="domain" description="Competence protein CoiA-like N-terminal" evidence="2">
    <location>
        <begin position="14"/>
        <end position="52"/>
    </location>
</feature>
<evidence type="ECO:0008006" key="5">
    <source>
        <dbReference type="Google" id="ProtNLM"/>
    </source>
</evidence>
<dbReference type="AlphaFoldDB" id="A0AAI8DHS7"/>
<accession>A0AAI8DHS7</accession>
<proteinExistence type="predicted"/>
<organism evidence="3 4">
    <name type="scientific">Mammaliicoccus sciuri</name>
    <name type="common">Staphylococcus sciuri</name>
    <dbReference type="NCBI Taxonomy" id="1296"/>
    <lineage>
        <taxon>Bacteria</taxon>
        <taxon>Bacillati</taxon>
        <taxon>Bacillota</taxon>
        <taxon>Bacilli</taxon>
        <taxon>Bacillales</taxon>
        <taxon>Staphylococcaceae</taxon>
        <taxon>Mammaliicoccus</taxon>
    </lineage>
</organism>
<evidence type="ECO:0000313" key="4">
    <source>
        <dbReference type="Proteomes" id="UP000197058"/>
    </source>
</evidence>
<dbReference type="Pfam" id="PF25164">
    <property type="entry name" value="CoiA_N"/>
    <property type="match status" value="1"/>
</dbReference>
<evidence type="ECO:0000313" key="3">
    <source>
        <dbReference type="EMBL" id="ASE34661.1"/>
    </source>
</evidence>
<sequence length="329" mass="39458">MLMGLNQHNQLIYAQHAKTNEIYRCPDCLSELVIKKGKHTVAHFAHKVDSYCLRNSYKKESLDHISSKHHIYACLNGKVNIDMEYYISEIEQIPDIMINKNIVVEFQYSPISFDLLMDRSEGFRLMNIKVIWIGKNIKYLNGILTLSYFEAALINHKERTLITYNPEERLLIRYECLQSIDKHRFIGYRREIQWDHLLEDYPLKKIPNLALTDMAYQEYLTKCRKQKNVLEPTLSLLYNARLIHKKRRPIIGIIVPEQIYFLTHCITWQSYLFLEMKNKTFTFEKFYQFIEFRSFYDCHYSKKEILLSAFYSYISIIKRKAISRAKWTN</sequence>
<gene>
    <name evidence="3" type="ORF">CEP64_08710</name>
</gene>
<dbReference type="InterPro" id="IPR010330">
    <property type="entry name" value="CoiA_nuc"/>
</dbReference>
<protein>
    <recommendedName>
        <fullName evidence="5">Competence protein</fullName>
    </recommendedName>
</protein>
<dbReference type="Pfam" id="PF06054">
    <property type="entry name" value="CoiA_nuc"/>
    <property type="match status" value="1"/>
</dbReference>
<evidence type="ECO:0000259" key="2">
    <source>
        <dbReference type="Pfam" id="PF25164"/>
    </source>
</evidence>
<dbReference type="EMBL" id="CP022046">
    <property type="protein sequence ID" value="ASE34661.1"/>
    <property type="molecule type" value="Genomic_DNA"/>
</dbReference>
<dbReference type="InterPro" id="IPR057253">
    <property type="entry name" value="CoiA-like_N"/>
</dbReference>
<dbReference type="RefSeq" id="WP_058592512.1">
    <property type="nucleotide sequence ID" value="NZ_CP022046.2"/>
</dbReference>
<evidence type="ECO:0000259" key="1">
    <source>
        <dbReference type="Pfam" id="PF06054"/>
    </source>
</evidence>
<feature type="domain" description="Competence protein CoiA nuclease-like" evidence="1">
    <location>
        <begin position="60"/>
        <end position="195"/>
    </location>
</feature>